<feature type="region of interest" description="Disordered" evidence="1">
    <location>
        <begin position="153"/>
        <end position="184"/>
    </location>
</feature>
<evidence type="ECO:0000256" key="1">
    <source>
        <dbReference type="SAM" id="MobiDB-lite"/>
    </source>
</evidence>
<evidence type="ECO:0000313" key="2">
    <source>
        <dbReference type="EMBL" id="RHN45261.1"/>
    </source>
</evidence>
<name>A0A396GYG1_MEDTR</name>
<reference evidence="3" key="1">
    <citation type="journal article" date="2018" name="Nat. Plants">
        <title>Whole-genome landscape of Medicago truncatula symbiotic genes.</title>
        <authorList>
            <person name="Pecrix Y."/>
            <person name="Staton S.E."/>
            <person name="Sallet E."/>
            <person name="Lelandais-Briere C."/>
            <person name="Moreau S."/>
            <person name="Carrere S."/>
            <person name="Blein T."/>
            <person name="Jardinaud M.F."/>
            <person name="Latrasse D."/>
            <person name="Zouine M."/>
            <person name="Zahm M."/>
            <person name="Kreplak J."/>
            <person name="Mayjonade B."/>
            <person name="Satge C."/>
            <person name="Perez M."/>
            <person name="Cauet S."/>
            <person name="Marande W."/>
            <person name="Chantry-Darmon C."/>
            <person name="Lopez-Roques C."/>
            <person name="Bouchez O."/>
            <person name="Berard A."/>
            <person name="Debelle F."/>
            <person name="Munos S."/>
            <person name="Bendahmane A."/>
            <person name="Berges H."/>
            <person name="Niebel A."/>
            <person name="Buitink J."/>
            <person name="Frugier F."/>
            <person name="Benhamed M."/>
            <person name="Crespi M."/>
            <person name="Gouzy J."/>
            <person name="Gamas P."/>
        </authorList>
    </citation>
    <scope>NUCLEOTIDE SEQUENCE [LARGE SCALE GENOMIC DNA]</scope>
    <source>
        <strain evidence="3">cv. Jemalong A17</strain>
    </source>
</reference>
<accession>A0A396GYG1</accession>
<gene>
    <name evidence="2" type="ORF">MtrunA17_Chr7g0228501</name>
</gene>
<dbReference type="Proteomes" id="UP000265566">
    <property type="component" value="Chromosome 7"/>
</dbReference>
<sequence>MTMEKANMPKYIFRCMIKALRDSQTINRIWIPYGRLISEILHQGWILKAVSETKIFSDKDLGTVTGKVINGSTLRHMNLIGKDDYKKLDTDLKESDVASNLMEDFPPICMKDPLDVRVSYNMKHFELIGETIKMEDVPENMYRGALRVASKKKRKLTKKEYLQEADDDEKASEPQKKKAKKPRKLKLLLRKKQLILVCQPS</sequence>
<dbReference type="AlphaFoldDB" id="A0A396GYG1"/>
<dbReference type="Gramene" id="rna39501">
    <property type="protein sequence ID" value="RHN45261.1"/>
    <property type="gene ID" value="gene39501"/>
</dbReference>
<dbReference type="EMBL" id="PSQE01000007">
    <property type="protein sequence ID" value="RHN45261.1"/>
    <property type="molecule type" value="Genomic_DNA"/>
</dbReference>
<comment type="caution">
    <text evidence="2">The sequence shown here is derived from an EMBL/GenBank/DDBJ whole genome shotgun (WGS) entry which is preliminary data.</text>
</comment>
<proteinExistence type="predicted"/>
<evidence type="ECO:0000313" key="3">
    <source>
        <dbReference type="Proteomes" id="UP000265566"/>
    </source>
</evidence>
<protein>
    <submittedName>
        <fullName evidence="2">Uncharacterized protein</fullName>
    </submittedName>
</protein>
<organism evidence="2 3">
    <name type="scientific">Medicago truncatula</name>
    <name type="common">Barrel medic</name>
    <name type="synonym">Medicago tribuloides</name>
    <dbReference type="NCBI Taxonomy" id="3880"/>
    <lineage>
        <taxon>Eukaryota</taxon>
        <taxon>Viridiplantae</taxon>
        <taxon>Streptophyta</taxon>
        <taxon>Embryophyta</taxon>
        <taxon>Tracheophyta</taxon>
        <taxon>Spermatophyta</taxon>
        <taxon>Magnoliopsida</taxon>
        <taxon>eudicotyledons</taxon>
        <taxon>Gunneridae</taxon>
        <taxon>Pentapetalae</taxon>
        <taxon>rosids</taxon>
        <taxon>fabids</taxon>
        <taxon>Fabales</taxon>
        <taxon>Fabaceae</taxon>
        <taxon>Papilionoideae</taxon>
        <taxon>50 kb inversion clade</taxon>
        <taxon>NPAAA clade</taxon>
        <taxon>Hologalegina</taxon>
        <taxon>IRL clade</taxon>
        <taxon>Trifolieae</taxon>
        <taxon>Medicago</taxon>
    </lineage>
</organism>